<keyword evidence="2" id="KW-1185">Reference proteome</keyword>
<gene>
    <name evidence="1" type="ORF">AAGS29_07505</name>
</gene>
<dbReference type="Proteomes" id="UP001489333">
    <property type="component" value="Unassembled WGS sequence"/>
</dbReference>
<evidence type="ECO:0000313" key="2">
    <source>
        <dbReference type="Proteomes" id="UP001489333"/>
    </source>
</evidence>
<protein>
    <submittedName>
        <fullName evidence="1">Uncharacterized protein</fullName>
    </submittedName>
</protein>
<organism evidence="1 2">
    <name type="scientific">Shewanella vaxholmensis</name>
    <dbReference type="NCBI Taxonomy" id="3063535"/>
    <lineage>
        <taxon>Bacteria</taxon>
        <taxon>Pseudomonadati</taxon>
        <taxon>Pseudomonadota</taxon>
        <taxon>Gammaproteobacteria</taxon>
        <taxon>Alteromonadales</taxon>
        <taxon>Shewanellaceae</taxon>
        <taxon>Shewanella</taxon>
    </lineage>
</organism>
<dbReference type="EMBL" id="JBCHKU010000008">
    <property type="protein sequence ID" value="MEM6248446.1"/>
    <property type="molecule type" value="Genomic_DNA"/>
</dbReference>
<proteinExistence type="predicted"/>
<sequence>MLKTIASRNGGTFEADSIILKQASSYVDLTLLVPRTQSKSCDIISAK</sequence>
<accession>A0ABU9USH5</accession>
<name>A0ABU9USH5_9GAMM</name>
<evidence type="ECO:0000313" key="1">
    <source>
        <dbReference type="EMBL" id="MEM6248446.1"/>
    </source>
</evidence>
<reference evidence="1 2" key="1">
    <citation type="submission" date="2024-04" db="EMBL/GenBank/DDBJ databases">
        <title>Novel Shewanella species isolated from Baltic Sea sediments.</title>
        <authorList>
            <person name="Martin-Rodriguez A.J."/>
            <person name="Fernandez-Juarez V."/>
            <person name="Valeriano V.D."/>
            <person name="Mihindukulasooriya I."/>
            <person name="Ceresnova L."/>
            <person name="Joffre E."/>
            <person name="Jensie-Markopoulos S."/>
            <person name="Moore E.R.B."/>
            <person name="Sjoling A."/>
        </authorList>
    </citation>
    <scope>NUCLEOTIDE SEQUENCE [LARGE SCALE GENOMIC DNA]</scope>
    <source>
        <strain evidence="1 2">VAX-SP0-0CM-1</strain>
    </source>
</reference>
<dbReference type="RefSeq" id="WP_311905676.1">
    <property type="nucleotide sequence ID" value="NZ_JAUOEV010000007.1"/>
</dbReference>
<comment type="caution">
    <text evidence="1">The sequence shown here is derived from an EMBL/GenBank/DDBJ whole genome shotgun (WGS) entry which is preliminary data.</text>
</comment>